<dbReference type="PANTHER" id="PTHR34987:SF6">
    <property type="entry name" value="ALPHA-L-RHAMNOSIDASE SIX-HAIRPIN GLYCOSIDASE DOMAIN-CONTAINING PROTEIN"/>
    <property type="match status" value="1"/>
</dbReference>
<dbReference type="InterPro" id="IPR008928">
    <property type="entry name" value="6-hairpin_glycosidase_sf"/>
</dbReference>
<proteinExistence type="predicted"/>
<dbReference type="SUPFAM" id="SSF48208">
    <property type="entry name" value="Six-hairpin glycosidases"/>
    <property type="match status" value="1"/>
</dbReference>
<dbReference type="Gene3D" id="1.50.10.10">
    <property type="match status" value="1"/>
</dbReference>
<keyword evidence="1" id="KW-0732">Signal</keyword>
<sequence>MYRTVLSTLAVLLHGTHAASSAKFSEYIIAPSSRSVEAVSVIGTTGSVNNTNALIANGYNTGAAVLAANSSVTLDFGINIAGTVEFDVQSVSGNNSYIGFSFTESSMWISPYQCDSGTAALFDSPLWFSVPAEGNIWHNTTGSVSLQNLRVNFTASPELEGLKDYKGYFNSDSDKVNRVWYAGAYTNQLCSADPAYGNSLGIPGDDWYYNATIANCTSVLMDGAKRDRLVWPGDVIISAPSIFVSIGNLDSIKNAIDSLFILQQPDGRLPWAGVPFTDIEAGVFRFSFTYHLYTLLDLYIYYIYSGNIATSLATIDSSNLANVSSPFDWLRSGMGGHNVEANAILYHTLDLSARLATELNGTAQVANWTSAMSGIKTAINEKLWDPSTNLFFENDANQTDAATISPFASGFELQAHYLAGFPDRAVELTEFMWADFMLDDPRMTNSSFIEGYATNGSLHYAPYDNDARISHAHGWATGPTSALTFLGAGLRVTSALGRTWLGGGLTGGFETPEGTEGTLILPGGEAVVVEGPSGVVQPAGNGTAAGDVVYEGLVGGKYSVKARA</sequence>
<keyword evidence="2" id="KW-0326">Glycosidase</keyword>
<feature type="chain" id="PRO_5025533678" evidence="1">
    <location>
        <begin position="19"/>
        <end position="564"/>
    </location>
</feature>
<feature type="signal peptide" evidence="1">
    <location>
        <begin position="1"/>
        <end position="18"/>
    </location>
</feature>
<gene>
    <name evidence="2" type="ORF">CC80DRAFT_522820</name>
</gene>
<dbReference type="InterPro" id="IPR012341">
    <property type="entry name" value="6hp_glycosidase-like_sf"/>
</dbReference>
<dbReference type="AlphaFoldDB" id="A0A6A5U9K7"/>
<dbReference type="EMBL" id="ML976981">
    <property type="protein sequence ID" value="KAF1961374.1"/>
    <property type="molecule type" value="Genomic_DNA"/>
</dbReference>
<accession>A0A6A5U9K7</accession>
<dbReference type="PANTHER" id="PTHR34987">
    <property type="entry name" value="C, PUTATIVE (AFU_ORTHOLOGUE AFUA_3G02880)-RELATED"/>
    <property type="match status" value="1"/>
</dbReference>
<organism evidence="2 3">
    <name type="scientific">Byssothecium circinans</name>
    <dbReference type="NCBI Taxonomy" id="147558"/>
    <lineage>
        <taxon>Eukaryota</taxon>
        <taxon>Fungi</taxon>
        <taxon>Dikarya</taxon>
        <taxon>Ascomycota</taxon>
        <taxon>Pezizomycotina</taxon>
        <taxon>Dothideomycetes</taxon>
        <taxon>Pleosporomycetidae</taxon>
        <taxon>Pleosporales</taxon>
        <taxon>Massarineae</taxon>
        <taxon>Massarinaceae</taxon>
        <taxon>Byssothecium</taxon>
    </lineage>
</organism>
<dbReference type="OrthoDB" id="10036721at2759"/>
<evidence type="ECO:0000313" key="3">
    <source>
        <dbReference type="Proteomes" id="UP000800035"/>
    </source>
</evidence>
<dbReference type="Proteomes" id="UP000800035">
    <property type="component" value="Unassembled WGS sequence"/>
</dbReference>
<protein>
    <submittedName>
        <fullName evidence="2">Six-hairpin glycosidase</fullName>
    </submittedName>
</protein>
<evidence type="ECO:0000313" key="2">
    <source>
        <dbReference type="EMBL" id="KAF1961374.1"/>
    </source>
</evidence>
<dbReference type="GO" id="GO:0005975">
    <property type="term" value="P:carbohydrate metabolic process"/>
    <property type="evidence" value="ECO:0007669"/>
    <property type="project" value="InterPro"/>
</dbReference>
<reference evidence="2" key="1">
    <citation type="journal article" date="2020" name="Stud. Mycol.">
        <title>101 Dothideomycetes genomes: a test case for predicting lifestyles and emergence of pathogens.</title>
        <authorList>
            <person name="Haridas S."/>
            <person name="Albert R."/>
            <person name="Binder M."/>
            <person name="Bloem J."/>
            <person name="Labutti K."/>
            <person name="Salamov A."/>
            <person name="Andreopoulos B."/>
            <person name="Baker S."/>
            <person name="Barry K."/>
            <person name="Bills G."/>
            <person name="Bluhm B."/>
            <person name="Cannon C."/>
            <person name="Castanera R."/>
            <person name="Culley D."/>
            <person name="Daum C."/>
            <person name="Ezra D."/>
            <person name="Gonzalez J."/>
            <person name="Henrissat B."/>
            <person name="Kuo A."/>
            <person name="Liang C."/>
            <person name="Lipzen A."/>
            <person name="Lutzoni F."/>
            <person name="Magnuson J."/>
            <person name="Mondo S."/>
            <person name="Nolan M."/>
            <person name="Ohm R."/>
            <person name="Pangilinan J."/>
            <person name="Park H.-J."/>
            <person name="Ramirez L."/>
            <person name="Alfaro M."/>
            <person name="Sun H."/>
            <person name="Tritt A."/>
            <person name="Yoshinaga Y."/>
            <person name="Zwiers L.-H."/>
            <person name="Turgeon B."/>
            <person name="Goodwin S."/>
            <person name="Spatafora J."/>
            <person name="Crous P."/>
            <person name="Grigoriev I."/>
        </authorList>
    </citation>
    <scope>NUCLEOTIDE SEQUENCE</scope>
    <source>
        <strain evidence="2">CBS 675.92</strain>
    </source>
</reference>
<keyword evidence="3" id="KW-1185">Reference proteome</keyword>
<evidence type="ECO:0000256" key="1">
    <source>
        <dbReference type="SAM" id="SignalP"/>
    </source>
</evidence>
<dbReference type="GO" id="GO:0016798">
    <property type="term" value="F:hydrolase activity, acting on glycosyl bonds"/>
    <property type="evidence" value="ECO:0007669"/>
    <property type="project" value="UniProtKB-KW"/>
</dbReference>
<name>A0A6A5U9K7_9PLEO</name>
<keyword evidence="2" id="KW-0378">Hydrolase</keyword>